<protein>
    <submittedName>
        <fullName evidence="1">Uncharacterized protein</fullName>
    </submittedName>
</protein>
<dbReference type="AlphaFoldDB" id="Q7UVJ0"/>
<gene>
    <name evidence="1" type="ordered locus">RB2603</name>
</gene>
<proteinExistence type="predicted"/>
<evidence type="ECO:0000313" key="1">
    <source>
        <dbReference type="EMBL" id="CAD72734.1"/>
    </source>
</evidence>
<organism evidence="1 2">
    <name type="scientific">Rhodopirellula baltica (strain DSM 10527 / NCIMB 13988 / SH1)</name>
    <dbReference type="NCBI Taxonomy" id="243090"/>
    <lineage>
        <taxon>Bacteria</taxon>
        <taxon>Pseudomonadati</taxon>
        <taxon>Planctomycetota</taxon>
        <taxon>Planctomycetia</taxon>
        <taxon>Pirellulales</taxon>
        <taxon>Pirellulaceae</taxon>
        <taxon>Rhodopirellula</taxon>
    </lineage>
</organism>
<reference evidence="1 2" key="1">
    <citation type="journal article" date="2003" name="Proc. Natl. Acad. Sci. U.S.A.">
        <title>Complete genome sequence of the marine planctomycete Pirellula sp. strain 1.</title>
        <authorList>
            <person name="Gloeckner F.O."/>
            <person name="Kube M."/>
            <person name="Bauer M."/>
            <person name="Teeling H."/>
            <person name="Lombardot T."/>
            <person name="Ludwig W."/>
            <person name="Gade D."/>
            <person name="Beck A."/>
            <person name="Borzym K."/>
            <person name="Heitmann K."/>
            <person name="Rabus R."/>
            <person name="Schlesner H."/>
            <person name="Amann R."/>
            <person name="Reinhardt R."/>
        </authorList>
    </citation>
    <scope>NUCLEOTIDE SEQUENCE [LARGE SCALE GENOMIC DNA]</scope>
    <source>
        <strain evidence="2">DSM 10527 / NCIMB 13988 / SH1</strain>
    </source>
</reference>
<dbReference type="InParanoid" id="Q7UVJ0"/>
<keyword evidence="2" id="KW-1185">Reference proteome</keyword>
<sequence length="35" mass="4041">MYLAPEPMLRKKRGVNHRRRSFACVNRPGVSPNAM</sequence>
<dbReference type="HOGENOM" id="CLU_3366931_0_0_0"/>
<dbReference type="EMBL" id="BX294137">
    <property type="protein sequence ID" value="CAD72734.1"/>
    <property type="molecule type" value="Genomic_DNA"/>
</dbReference>
<accession>Q7UVJ0</accession>
<dbReference type="EnsemblBacteria" id="CAD72734">
    <property type="protein sequence ID" value="CAD72734"/>
    <property type="gene ID" value="RB2603"/>
</dbReference>
<dbReference type="STRING" id="243090.RB2603"/>
<dbReference type="Proteomes" id="UP000001025">
    <property type="component" value="Chromosome"/>
</dbReference>
<dbReference type="KEGG" id="rba:RB2603"/>
<name>Q7UVJ0_RHOBA</name>
<evidence type="ECO:0000313" key="2">
    <source>
        <dbReference type="Proteomes" id="UP000001025"/>
    </source>
</evidence>